<name>A0A4Y2Q3Z1_ARAVE</name>
<protein>
    <submittedName>
        <fullName evidence="1">Uncharacterized protein</fullName>
    </submittedName>
</protein>
<dbReference type="Proteomes" id="UP000499080">
    <property type="component" value="Unassembled WGS sequence"/>
</dbReference>
<reference evidence="1 2" key="1">
    <citation type="journal article" date="2019" name="Sci. Rep.">
        <title>Orb-weaving spider Araneus ventricosus genome elucidates the spidroin gene catalogue.</title>
        <authorList>
            <person name="Kono N."/>
            <person name="Nakamura H."/>
            <person name="Ohtoshi R."/>
            <person name="Moran D.A.P."/>
            <person name="Shinohara A."/>
            <person name="Yoshida Y."/>
            <person name="Fujiwara M."/>
            <person name="Mori M."/>
            <person name="Tomita M."/>
            <person name="Arakawa K."/>
        </authorList>
    </citation>
    <scope>NUCLEOTIDE SEQUENCE [LARGE SCALE GENOMIC DNA]</scope>
</reference>
<keyword evidence="2" id="KW-1185">Reference proteome</keyword>
<accession>A0A4Y2Q3Z1</accession>
<dbReference type="EMBL" id="BGPR01012874">
    <property type="protein sequence ID" value="GBN58134.1"/>
    <property type="molecule type" value="Genomic_DNA"/>
</dbReference>
<proteinExistence type="predicted"/>
<dbReference type="AlphaFoldDB" id="A0A4Y2Q3Z1"/>
<sequence>MYYRDASSQTTKSASTASVIILNIPLFSPFGFLIPLQGITGGSRGGGNEASELKLRITLDFRKVQFLVPGALLLEFSCPWLMINSVHRPRESPGEIVTVPTIRQVCPGQLRGGWLENSV</sequence>
<evidence type="ECO:0000313" key="1">
    <source>
        <dbReference type="EMBL" id="GBN58134.1"/>
    </source>
</evidence>
<gene>
    <name evidence="1" type="ORF">AVEN_178888_1</name>
</gene>
<organism evidence="1 2">
    <name type="scientific">Araneus ventricosus</name>
    <name type="common">Orbweaver spider</name>
    <name type="synonym">Epeira ventricosa</name>
    <dbReference type="NCBI Taxonomy" id="182803"/>
    <lineage>
        <taxon>Eukaryota</taxon>
        <taxon>Metazoa</taxon>
        <taxon>Ecdysozoa</taxon>
        <taxon>Arthropoda</taxon>
        <taxon>Chelicerata</taxon>
        <taxon>Arachnida</taxon>
        <taxon>Araneae</taxon>
        <taxon>Araneomorphae</taxon>
        <taxon>Entelegynae</taxon>
        <taxon>Araneoidea</taxon>
        <taxon>Araneidae</taxon>
        <taxon>Araneus</taxon>
    </lineage>
</organism>
<comment type="caution">
    <text evidence="1">The sequence shown here is derived from an EMBL/GenBank/DDBJ whole genome shotgun (WGS) entry which is preliminary data.</text>
</comment>
<evidence type="ECO:0000313" key="2">
    <source>
        <dbReference type="Proteomes" id="UP000499080"/>
    </source>
</evidence>